<evidence type="ECO:0000256" key="4">
    <source>
        <dbReference type="ARBA" id="ARBA00012454"/>
    </source>
</evidence>
<accession>A0A498D345</accession>
<comment type="similarity">
    <text evidence="2 15">Belongs to the Cob(I)alamin adenosyltransferase family.</text>
</comment>
<dbReference type="RefSeq" id="WP_121524995.1">
    <property type="nucleotide sequence ID" value="NZ_RCHR01000012.1"/>
</dbReference>
<evidence type="ECO:0000256" key="3">
    <source>
        <dbReference type="ARBA" id="ARBA00011233"/>
    </source>
</evidence>
<evidence type="ECO:0000256" key="15">
    <source>
        <dbReference type="RuleBase" id="RU366026"/>
    </source>
</evidence>
<evidence type="ECO:0000256" key="5">
    <source>
        <dbReference type="ARBA" id="ARBA00020963"/>
    </source>
</evidence>
<dbReference type="PANTHER" id="PTHR12213:SF0">
    <property type="entry name" value="CORRINOID ADENOSYLTRANSFERASE MMAB"/>
    <property type="match status" value="1"/>
</dbReference>
<dbReference type="SUPFAM" id="SSF89028">
    <property type="entry name" value="Cobalamin adenosyltransferase-like"/>
    <property type="match status" value="1"/>
</dbReference>
<evidence type="ECO:0000313" key="17">
    <source>
        <dbReference type="EMBL" id="RLL40333.1"/>
    </source>
</evidence>
<dbReference type="GO" id="GO:0008817">
    <property type="term" value="F:corrinoid adenosyltransferase activity"/>
    <property type="evidence" value="ECO:0007669"/>
    <property type="project" value="UniProtKB-UniRule"/>
</dbReference>
<dbReference type="AlphaFoldDB" id="A0A498D345"/>
<comment type="pathway">
    <text evidence="1 15">Cofactor biosynthesis; adenosylcobalamin biosynthesis; adenosylcobalamin from cob(II)yrinate a,c-diamide: step 2/7.</text>
</comment>
<proteinExistence type="inferred from homology"/>
<dbReference type="InterPro" id="IPR036451">
    <property type="entry name" value="CblAdoTrfase-like_sf"/>
</dbReference>
<dbReference type="OrthoDB" id="9778896at2"/>
<sequence>MARIYTRSGDKGLTSLVYGDRVPKNDLRVEAYGTCDEANSFIGLAVSFLEEEKWNEKEAFLDIMHHVQTIMFHVGAEISTPKGKKVNWQLKQEHIDELETQMDEWDQALEPLKNFILPSGNKASSALHTARTIVRRAERHVVALGEDLENPFVQRYLNRLSDFLFVAARYVNKVLGGEERTLKVDV</sequence>
<evidence type="ECO:0000256" key="13">
    <source>
        <dbReference type="ARBA" id="ARBA00048555"/>
    </source>
</evidence>
<dbReference type="InterPro" id="IPR016030">
    <property type="entry name" value="CblAdoTrfase-like"/>
</dbReference>
<dbReference type="GO" id="GO:0005524">
    <property type="term" value="F:ATP binding"/>
    <property type="evidence" value="ECO:0007669"/>
    <property type="project" value="UniProtKB-UniRule"/>
</dbReference>
<evidence type="ECO:0000256" key="7">
    <source>
        <dbReference type="ARBA" id="ARBA00022679"/>
    </source>
</evidence>
<dbReference type="Pfam" id="PF01923">
    <property type="entry name" value="Cob_adeno_trans"/>
    <property type="match status" value="1"/>
</dbReference>
<dbReference type="EC" id="2.5.1.17" evidence="4 15"/>
<evidence type="ECO:0000256" key="6">
    <source>
        <dbReference type="ARBA" id="ARBA00022573"/>
    </source>
</evidence>
<reference evidence="17 18" key="1">
    <citation type="submission" date="2018-10" db="EMBL/GenBank/DDBJ databases">
        <title>Oceanobacillus sp. YLB-02 draft genome.</title>
        <authorList>
            <person name="Yu L."/>
        </authorList>
    </citation>
    <scope>NUCLEOTIDE SEQUENCE [LARGE SCALE GENOMIC DNA]</scope>
    <source>
        <strain evidence="17 18">YLB-02</strain>
    </source>
</reference>
<dbReference type="Proteomes" id="UP000270219">
    <property type="component" value="Unassembled WGS sequence"/>
</dbReference>
<evidence type="ECO:0000259" key="16">
    <source>
        <dbReference type="Pfam" id="PF01923"/>
    </source>
</evidence>
<comment type="caution">
    <text evidence="17">The sequence shown here is derived from an EMBL/GenBank/DDBJ whole genome shotgun (WGS) entry which is preliminary data.</text>
</comment>
<dbReference type="PANTHER" id="PTHR12213">
    <property type="entry name" value="CORRINOID ADENOSYLTRANSFERASE"/>
    <property type="match status" value="1"/>
</dbReference>
<dbReference type="Gene3D" id="1.20.1200.10">
    <property type="entry name" value="Cobalamin adenosyltransferase-like"/>
    <property type="match status" value="1"/>
</dbReference>
<gene>
    <name evidence="17" type="ORF">D8M04_19020</name>
</gene>
<keyword evidence="9 15" id="KW-0067">ATP-binding</keyword>
<evidence type="ECO:0000256" key="1">
    <source>
        <dbReference type="ARBA" id="ARBA00005121"/>
    </source>
</evidence>
<evidence type="ECO:0000256" key="9">
    <source>
        <dbReference type="ARBA" id="ARBA00022840"/>
    </source>
</evidence>
<dbReference type="UniPathway" id="UPA00148">
    <property type="reaction ID" value="UER00233"/>
</dbReference>
<keyword evidence="8 15" id="KW-0547">Nucleotide-binding</keyword>
<organism evidence="17 18">
    <name type="scientific">Oceanobacillus piezotolerans</name>
    <dbReference type="NCBI Taxonomy" id="2448030"/>
    <lineage>
        <taxon>Bacteria</taxon>
        <taxon>Bacillati</taxon>
        <taxon>Bacillota</taxon>
        <taxon>Bacilli</taxon>
        <taxon>Bacillales</taxon>
        <taxon>Bacillaceae</taxon>
        <taxon>Oceanobacillus</taxon>
    </lineage>
</organism>
<comment type="subunit">
    <text evidence="3">Homotrimer.</text>
</comment>
<keyword evidence="6 15" id="KW-0169">Cobalamin biosynthesis</keyword>
<evidence type="ECO:0000256" key="2">
    <source>
        <dbReference type="ARBA" id="ARBA00007487"/>
    </source>
</evidence>
<dbReference type="InterPro" id="IPR029499">
    <property type="entry name" value="PduO-typ"/>
</dbReference>
<keyword evidence="7 15" id="KW-0808">Transferase</keyword>
<protein>
    <recommendedName>
        <fullName evidence="5 15">Corrinoid adenosyltransferase</fullName>
        <ecNumber evidence="4 15">2.5.1.17</ecNumber>
    </recommendedName>
    <alternativeName>
        <fullName evidence="10 15">Cob(II)alamin adenosyltransferase</fullName>
    </alternativeName>
    <alternativeName>
        <fullName evidence="12 15">Cob(II)yrinic acid a,c-diamide adenosyltransferase</fullName>
    </alternativeName>
    <alternativeName>
        <fullName evidence="11 15">Cobinamide/cobalamin adenosyltransferase</fullName>
    </alternativeName>
</protein>
<evidence type="ECO:0000256" key="14">
    <source>
        <dbReference type="ARBA" id="ARBA00048692"/>
    </source>
</evidence>
<evidence type="ECO:0000256" key="12">
    <source>
        <dbReference type="ARBA" id="ARBA00033354"/>
    </source>
</evidence>
<comment type="catalytic activity">
    <reaction evidence="13 15">
        <text>2 cob(II)yrinate a,c diamide + reduced [electron-transfer flavoprotein] + 2 ATP = 2 adenosylcob(III)yrinate a,c-diamide + 2 triphosphate + oxidized [electron-transfer flavoprotein] + 3 H(+)</text>
        <dbReference type="Rhea" id="RHEA:11528"/>
        <dbReference type="Rhea" id="RHEA-COMP:10685"/>
        <dbReference type="Rhea" id="RHEA-COMP:10686"/>
        <dbReference type="ChEBI" id="CHEBI:15378"/>
        <dbReference type="ChEBI" id="CHEBI:18036"/>
        <dbReference type="ChEBI" id="CHEBI:30616"/>
        <dbReference type="ChEBI" id="CHEBI:57692"/>
        <dbReference type="ChEBI" id="CHEBI:58307"/>
        <dbReference type="ChEBI" id="CHEBI:58503"/>
        <dbReference type="ChEBI" id="CHEBI:58537"/>
        <dbReference type="EC" id="2.5.1.17"/>
    </reaction>
</comment>
<dbReference type="FunFam" id="1.20.1200.10:FF:000001">
    <property type="entry name" value="Cob(I)yrinic acid a,c-diamide adenosyltransferase"/>
    <property type="match status" value="1"/>
</dbReference>
<dbReference type="GO" id="GO:0009236">
    <property type="term" value="P:cobalamin biosynthetic process"/>
    <property type="evidence" value="ECO:0007669"/>
    <property type="project" value="UniProtKB-UniRule"/>
</dbReference>
<comment type="catalytic activity">
    <reaction evidence="14 15">
        <text>2 cob(II)alamin + reduced [electron-transfer flavoprotein] + 2 ATP = 2 adenosylcob(III)alamin + 2 triphosphate + oxidized [electron-transfer flavoprotein] + 3 H(+)</text>
        <dbReference type="Rhea" id="RHEA:28671"/>
        <dbReference type="Rhea" id="RHEA-COMP:10685"/>
        <dbReference type="Rhea" id="RHEA-COMP:10686"/>
        <dbReference type="ChEBI" id="CHEBI:15378"/>
        <dbReference type="ChEBI" id="CHEBI:16304"/>
        <dbReference type="ChEBI" id="CHEBI:18036"/>
        <dbReference type="ChEBI" id="CHEBI:18408"/>
        <dbReference type="ChEBI" id="CHEBI:30616"/>
        <dbReference type="ChEBI" id="CHEBI:57692"/>
        <dbReference type="ChEBI" id="CHEBI:58307"/>
        <dbReference type="EC" id="2.5.1.17"/>
    </reaction>
</comment>
<evidence type="ECO:0000256" key="8">
    <source>
        <dbReference type="ARBA" id="ARBA00022741"/>
    </source>
</evidence>
<keyword evidence="18" id="KW-1185">Reference proteome</keyword>
<evidence type="ECO:0000313" key="18">
    <source>
        <dbReference type="Proteomes" id="UP000270219"/>
    </source>
</evidence>
<evidence type="ECO:0000256" key="10">
    <source>
        <dbReference type="ARBA" id="ARBA00031529"/>
    </source>
</evidence>
<dbReference type="EMBL" id="RCHR01000012">
    <property type="protein sequence ID" value="RLL40333.1"/>
    <property type="molecule type" value="Genomic_DNA"/>
</dbReference>
<dbReference type="NCBIfam" id="TIGR00636">
    <property type="entry name" value="PduO_Nterm"/>
    <property type="match status" value="1"/>
</dbReference>
<name>A0A498D345_9BACI</name>
<feature type="domain" description="Cobalamin adenosyltransferase-like" evidence="16">
    <location>
        <begin position="4"/>
        <end position="171"/>
    </location>
</feature>
<evidence type="ECO:0000256" key="11">
    <source>
        <dbReference type="ARBA" id="ARBA00033334"/>
    </source>
</evidence>